<feature type="region of interest" description="Disordered" evidence="1">
    <location>
        <begin position="1"/>
        <end position="23"/>
    </location>
</feature>
<name>A0A2R6NTL0_9APHY</name>
<evidence type="ECO:0000313" key="2">
    <source>
        <dbReference type="EMBL" id="PSR76417.1"/>
    </source>
</evidence>
<keyword evidence="3" id="KW-1185">Reference proteome</keyword>
<comment type="caution">
    <text evidence="2">The sequence shown here is derived from an EMBL/GenBank/DDBJ whole genome shotgun (WGS) entry which is preliminary data.</text>
</comment>
<evidence type="ECO:0000256" key="1">
    <source>
        <dbReference type="SAM" id="MobiDB-lite"/>
    </source>
</evidence>
<dbReference type="AlphaFoldDB" id="A0A2R6NTL0"/>
<reference evidence="2 3" key="1">
    <citation type="submission" date="2018-02" db="EMBL/GenBank/DDBJ databases">
        <title>Genome sequence of the basidiomycete white-rot fungus Phlebia centrifuga.</title>
        <authorList>
            <person name="Granchi Z."/>
            <person name="Peng M."/>
            <person name="de Vries R.P."/>
            <person name="Hilden K."/>
            <person name="Makela M.R."/>
            <person name="Grigoriev I."/>
            <person name="Riley R."/>
        </authorList>
    </citation>
    <scope>NUCLEOTIDE SEQUENCE [LARGE SCALE GENOMIC DNA]</scope>
    <source>
        <strain evidence="2 3">FBCC195</strain>
    </source>
</reference>
<dbReference type="Proteomes" id="UP000186601">
    <property type="component" value="Unassembled WGS sequence"/>
</dbReference>
<feature type="compositionally biased region" description="Polar residues" evidence="1">
    <location>
        <begin position="1"/>
        <end position="19"/>
    </location>
</feature>
<proteinExistence type="predicted"/>
<sequence length="101" mass="10460">MSQATGSITGTKSALTGSFTDKDSGKVGIFSIASNGSTEFTVSAATMVYTPGPPVQRSYSCTIGSTSFAFTVDNGDTISGDLDRPITTKIPHIGTISWPIF</sequence>
<gene>
    <name evidence="2" type="ORF">PHLCEN_2v8452</name>
</gene>
<organism evidence="2 3">
    <name type="scientific">Hermanssonia centrifuga</name>
    <dbReference type="NCBI Taxonomy" id="98765"/>
    <lineage>
        <taxon>Eukaryota</taxon>
        <taxon>Fungi</taxon>
        <taxon>Dikarya</taxon>
        <taxon>Basidiomycota</taxon>
        <taxon>Agaricomycotina</taxon>
        <taxon>Agaricomycetes</taxon>
        <taxon>Polyporales</taxon>
        <taxon>Meruliaceae</taxon>
        <taxon>Hermanssonia</taxon>
    </lineage>
</organism>
<evidence type="ECO:0000313" key="3">
    <source>
        <dbReference type="Proteomes" id="UP000186601"/>
    </source>
</evidence>
<dbReference type="EMBL" id="MLYV02000846">
    <property type="protein sequence ID" value="PSR76417.1"/>
    <property type="molecule type" value="Genomic_DNA"/>
</dbReference>
<protein>
    <submittedName>
        <fullName evidence="2">Uncharacterized protein</fullName>
    </submittedName>
</protein>
<accession>A0A2R6NTL0</accession>